<organism evidence="2 3">
    <name type="scientific">Tectimicrobiota bacterium</name>
    <dbReference type="NCBI Taxonomy" id="2528274"/>
    <lineage>
        <taxon>Bacteria</taxon>
        <taxon>Pseudomonadati</taxon>
        <taxon>Nitrospinota/Tectimicrobiota group</taxon>
        <taxon>Candidatus Tectimicrobiota</taxon>
    </lineage>
</organism>
<dbReference type="AlphaFoldDB" id="A0A932I1W8"/>
<feature type="transmembrane region" description="Helical" evidence="1">
    <location>
        <begin position="6"/>
        <end position="26"/>
    </location>
</feature>
<keyword evidence="1" id="KW-0812">Transmembrane</keyword>
<name>A0A932I1W8_UNCTE</name>
<keyword evidence="1" id="KW-1133">Transmembrane helix</keyword>
<keyword evidence="1" id="KW-0472">Membrane</keyword>
<evidence type="ECO:0000313" key="3">
    <source>
        <dbReference type="Proteomes" id="UP000782312"/>
    </source>
</evidence>
<protein>
    <submittedName>
        <fullName evidence="2">Uncharacterized protein</fullName>
    </submittedName>
</protein>
<dbReference type="Proteomes" id="UP000782312">
    <property type="component" value="Unassembled WGS sequence"/>
</dbReference>
<reference evidence="2" key="1">
    <citation type="submission" date="2020-07" db="EMBL/GenBank/DDBJ databases">
        <title>Huge and variable diversity of episymbiotic CPR bacteria and DPANN archaea in groundwater ecosystems.</title>
        <authorList>
            <person name="He C.Y."/>
            <person name="Keren R."/>
            <person name="Whittaker M."/>
            <person name="Farag I.F."/>
            <person name="Doudna J."/>
            <person name="Cate J.H.D."/>
            <person name="Banfield J.F."/>
        </authorList>
    </citation>
    <scope>NUCLEOTIDE SEQUENCE</scope>
    <source>
        <strain evidence="2">NC_groundwater_763_Ag_S-0.2um_68_21</strain>
    </source>
</reference>
<gene>
    <name evidence="2" type="ORF">HYZ11_16395</name>
</gene>
<proteinExistence type="predicted"/>
<dbReference type="EMBL" id="JACPUR010000038">
    <property type="protein sequence ID" value="MBI3129188.1"/>
    <property type="molecule type" value="Genomic_DNA"/>
</dbReference>
<evidence type="ECO:0000256" key="1">
    <source>
        <dbReference type="SAM" id="Phobius"/>
    </source>
</evidence>
<evidence type="ECO:0000313" key="2">
    <source>
        <dbReference type="EMBL" id="MBI3129188.1"/>
    </source>
</evidence>
<sequence>MRNYQTLLDGMALGFFLGFLAFYLLYRFKAARPKKPKSEIDRLVDDIHRYYRRVSEGKREDVE</sequence>
<comment type="caution">
    <text evidence="2">The sequence shown here is derived from an EMBL/GenBank/DDBJ whole genome shotgun (WGS) entry which is preliminary data.</text>
</comment>
<accession>A0A932I1W8</accession>